<evidence type="ECO:0000313" key="4">
    <source>
        <dbReference type="EMBL" id="PRX97949.1"/>
    </source>
</evidence>
<evidence type="ECO:0000313" key="5">
    <source>
        <dbReference type="Proteomes" id="UP000237846"/>
    </source>
</evidence>
<dbReference type="RefSeq" id="WP_106247769.1">
    <property type="nucleotide sequence ID" value="NZ_PVZC01000005.1"/>
</dbReference>
<comment type="caution">
    <text evidence="4">The sequence shown here is derived from an EMBL/GenBank/DDBJ whole genome shotgun (WGS) entry which is preliminary data.</text>
</comment>
<evidence type="ECO:0000256" key="3">
    <source>
        <dbReference type="SAM" id="SignalP"/>
    </source>
</evidence>
<feature type="region of interest" description="Disordered" evidence="1">
    <location>
        <begin position="227"/>
        <end position="281"/>
    </location>
</feature>
<dbReference type="NCBIfam" id="TIGR03769">
    <property type="entry name" value="P_ac_wall_RPT"/>
    <property type="match status" value="2"/>
</dbReference>
<proteinExistence type="predicted"/>
<keyword evidence="2" id="KW-0812">Transmembrane</keyword>
<dbReference type="InterPro" id="IPR022435">
    <property type="entry name" value="Surface-anchored_actinobac"/>
</dbReference>
<organism evidence="4 5">
    <name type="scientific">Allonocardiopsis opalescens</name>
    <dbReference type="NCBI Taxonomy" id="1144618"/>
    <lineage>
        <taxon>Bacteria</taxon>
        <taxon>Bacillati</taxon>
        <taxon>Actinomycetota</taxon>
        <taxon>Actinomycetes</taxon>
        <taxon>Streptosporangiales</taxon>
        <taxon>Allonocardiopsis</taxon>
    </lineage>
</organism>
<reference evidence="4 5" key="1">
    <citation type="submission" date="2018-03" db="EMBL/GenBank/DDBJ databases">
        <title>Genomic Encyclopedia of Archaeal and Bacterial Type Strains, Phase II (KMG-II): from individual species to whole genera.</title>
        <authorList>
            <person name="Goeker M."/>
        </authorList>
    </citation>
    <scope>NUCLEOTIDE SEQUENCE [LARGE SCALE GENOMIC DNA]</scope>
    <source>
        <strain evidence="4 5">DSM 45601</strain>
    </source>
</reference>
<dbReference type="AlphaFoldDB" id="A0A2T0Q2C2"/>
<name>A0A2T0Q2C2_9ACTN</name>
<feature type="chain" id="PRO_5039172132" evidence="3">
    <location>
        <begin position="31"/>
        <end position="579"/>
    </location>
</feature>
<feature type="region of interest" description="Disordered" evidence="1">
    <location>
        <begin position="552"/>
        <end position="579"/>
    </location>
</feature>
<keyword evidence="3" id="KW-0732">Signal</keyword>
<evidence type="ECO:0000256" key="2">
    <source>
        <dbReference type="SAM" id="Phobius"/>
    </source>
</evidence>
<feature type="transmembrane region" description="Helical" evidence="2">
    <location>
        <begin position="531"/>
        <end position="553"/>
    </location>
</feature>
<gene>
    <name evidence="4" type="ORF">CLV72_105302</name>
</gene>
<keyword evidence="2" id="KW-1133">Transmembrane helix</keyword>
<feature type="signal peptide" evidence="3">
    <location>
        <begin position="1"/>
        <end position="30"/>
    </location>
</feature>
<feature type="compositionally biased region" description="Pro residues" evidence="1">
    <location>
        <begin position="476"/>
        <end position="518"/>
    </location>
</feature>
<feature type="compositionally biased region" description="Pro residues" evidence="1">
    <location>
        <begin position="244"/>
        <end position="275"/>
    </location>
</feature>
<evidence type="ECO:0000256" key="1">
    <source>
        <dbReference type="SAM" id="MobiDB-lite"/>
    </source>
</evidence>
<sequence>MSAGAPAALGRRLGAALALGGLALAATALAPMAGADAQPVPDDTVVLADGHVDVAARFVDGALRMQVGDGTRPGGTVWRELDTVVFHAAPESQITVPNRADWSFIGEPGATVWNLPMTQLDGVLWPGWNSEELRSAEVTGPVRWTLGQVSGPGDFALFTTSPFGAPNILFSTHDGVPDTMSFPTGTHAHGNWVFTEPGVYRLGFEMAVTLSSGATASDSGTLAVAVGDVDPGTVVPGDGGPTEDPSPSPTPDPGPDPSEPGPDPSDDPTGPPGEPTGPIVLDQGHIDLAAVPDGNGIDIRIKDGTRSITDPEWHRPDEVVWHARPRSRTEVPDNPAFAFLGSPGDPVWLLPQIQDAELLWPGWNSEEFAPGDLAGDLEWELTAARGPGAFALYQDGALGDTDVVFDSDDALPQARAVPPGTHAHGNWAFGAEGVYRLTFTMSGRTPSGVEVSDTDTIAIAVGDVDPGTVVPGDGGDPPPTPDPTGDPDPSPDPSPSQPPGGTPPPGAAPPPGGGPGPQPAGGGSTLPVTGAALVGVALAGAALAAGGAGLLAASRRRRASPAHGADDPPSEGGASRAAG</sequence>
<feature type="compositionally biased region" description="Low complexity" evidence="1">
    <location>
        <begin position="227"/>
        <end position="236"/>
    </location>
</feature>
<dbReference type="Proteomes" id="UP000237846">
    <property type="component" value="Unassembled WGS sequence"/>
</dbReference>
<dbReference type="NCBIfam" id="NF038134">
    <property type="entry name" value="choice_anch_M"/>
    <property type="match status" value="2"/>
</dbReference>
<keyword evidence="5" id="KW-1185">Reference proteome</keyword>
<accession>A0A2T0Q2C2</accession>
<protein>
    <submittedName>
        <fullName evidence="4">Surface-anchored protein</fullName>
    </submittedName>
</protein>
<keyword evidence="2" id="KW-0472">Membrane</keyword>
<dbReference type="EMBL" id="PVZC01000005">
    <property type="protein sequence ID" value="PRX97949.1"/>
    <property type="molecule type" value="Genomic_DNA"/>
</dbReference>
<feature type="region of interest" description="Disordered" evidence="1">
    <location>
        <begin position="463"/>
        <end position="528"/>
    </location>
</feature>
<dbReference type="OrthoDB" id="4424311at2"/>